<dbReference type="Proteomes" id="UP001152320">
    <property type="component" value="Chromosome 19"/>
</dbReference>
<dbReference type="Pfam" id="PF16158">
    <property type="entry name" value="N_BRCA1_IG"/>
    <property type="match status" value="1"/>
</dbReference>
<keyword evidence="4" id="KW-1185">Reference proteome</keyword>
<dbReference type="InterPro" id="IPR039517">
    <property type="entry name" value="C6orf106_UBA-like"/>
</dbReference>
<dbReference type="InterPro" id="IPR013783">
    <property type="entry name" value="Ig-like_fold"/>
</dbReference>
<feature type="region of interest" description="Disordered" evidence="1">
    <location>
        <begin position="259"/>
        <end position="287"/>
    </location>
</feature>
<dbReference type="CDD" id="cd14349">
    <property type="entry name" value="UBA_CF106"/>
    <property type="match status" value="1"/>
</dbReference>
<feature type="domain" description="Nbr1 FW" evidence="2">
    <location>
        <begin position="89"/>
        <end position="186"/>
    </location>
</feature>
<reference evidence="3" key="1">
    <citation type="submission" date="2021-10" db="EMBL/GenBank/DDBJ databases">
        <title>Tropical sea cucumber genome reveals ecological adaptation and Cuvierian tubules defense mechanism.</title>
        <authorList>
            <person name="Chen T."/>
        </authorList>
    </citation>
    <scope>NUCLEOTIDE SEQUENCE</scope>
    <source>
        <strain evidence="3">Nanhai2018</strain>
        <tissue evidence="3">Muscle</tissue>
    </source>
</reference>
<dbReference type="InterPro" id="IPR009060">
    <property type="entry name" value="UBA-like_sf"/>
</dbReference>
<dbReference type="GO" id="GO:0043130">
    <property type="term" value="F:ubiquitin binding"/>
    <property type="evidence" value="ECO:0007669"/>
    <property type="project" value="TreeGrafter"/>
</dbReference>
<name>A0A9Q0YK69_HOLLE</name>
<evidence type="ECO:0000259" key="2">
    <source>
        <dbReference type="Pfam" id="PF16158"/>
    </source>
</evidence>
<dbReference type="GO" id="GO:0000407">
    <property type="term" value="C:phagophore assembly site"/>
    <property type="evidence" value="ECO:0007669"/>
    <property type="project" value="TreeGrafter"/>
</dbReference>
<dbReference type="Gene3D" id="1.10.8.10">
    <property type="entry name" value="DNA helicase RuvA subunit, C-terminal domain"/>
    <property type="match status" value="1"/>
</dbReference>
<dbReference type="FunFam" id="1.10.8.10:FF:000015">
    <property type="entry name" value="Chromosome 6 C6orf106 homolog"/>
    <property type="match status" value="1"/>
</dbReference>
<evidence type="ECO:0000256" key="1">
    <source>
        <dbReference type="SAM" id="MobiDB-lite"/>
    </source>
</evidence>
<sequence length="306" mass="34235">MEVETEKDVEMELDGDFMQKFSCLGTTDKDVLISEFQRLAGTGVNPTACAFFLDMNNWNLQAAICSYYDFENPAIEMPMPTMTFIQDITIGEGESVPPDTDFTKTWRVQNSGTEAWPQGSYLRFLQGHILGSNERQEVRSLQPQEYANISIQMHSPKECGLYQGQWRMCAQNGMFFGETIWVILEVKEGGLLGLTQQMSSMGSEHFSHVSPNAAVSNPFASSTETDLSNSINSIQLGGASNIDPSQSPVRPTLFQLPQHRHQDTQPHPINSLQPHPDFPPSDVDRYHHTNSQEHLTNHHQSGGNIS</sequence>
<accession>A0A9Q0YK69</accession>
<comment type="caution">
    <text evidence="3">The sequence shown here is derived from an EMBL/GenBank/DDBJ whole genome shotgun (WGS) entry which is preliminary data.</text>
</comment>
<dbReference type="PANTHER" id="PTHR20930:SF0">
    <property type="entry name" value="PROTEIN ILRUN"/>
    <property type="match status" value="1"/>
</dbReference>
<dbReference type="EMBL" id="JAIZAY010000019">
    <property type="protein sequence ID" value="KAJ8023947.1"/>
    <property type="molecule type" value="Genomic_DNA"/>
</dbReference>
<evidence type="ECO:0000313" key="3">
    <source>
        <dbReference type="EMBL" id="KAJ8023947.1"/>
    </source>
</evidence>
<dbReference type="CDD" id="cd14947">
    <property type="entry name" value="NBR1_like"/>
    <property type="match status" value="1"/>
</dbReference>
<organism evidence="3 4">
    <name type="scientific">Holothuria leucospilota</name>
    <name type="common">Black long sea cucumber</name>
    <name type="synonym">Mertensiothuria leucospilota</name>
    <dbReference type="NCBI Taxonomy" id="206669"/>
    <lineage>
        <taxon>Eukaryota</taxon>
        <taxon>Metazoa</taxon>
        <taxon>Echinodermata</taxon>
        <taxon>Eleutherozoa</taxon>
        <taxon>Echinozoa</taxon>
        <taxon>Holothuroidea</taxon>
        <taxon>Aspidochirotacea</taxon>
        <taxon>Aspidochirotida</taxon>
        <taxon>Holothuriidae</taxon>
        <taxon>Holothuria</taxon>
    </lineage>
</organism>
<dbReference type="AlphaFoldDB" id="A0A9Q0YK69"/>
<dbReference type="GO" id="GO:0016236">
    <property type="term" value="P:macroautophagy"/>
    <property type="evidence" value="ECO:0007669"/>
    <property type="project" value="TreeGrafter"/>
</dbReference>
<dbReference type="PANTHER" id="PTHR20930">
    <property type="entry name" value="OVARIAN CARCINOMA ANTIGEN CA125-RELATED"/>
    <property type="match status" value="1"/>
</dbReference>
<protein>
    <recommendedName>
        <fullName evidence="2">Nbr1 FW domain-containing protein</fullName>
    </recommendedName>
</protein>
<evidence type="ECO:0000313" key="4">
    <source>
        <dbReference type="Proteomes" id="UP001152320"/>
    </source>
</evidence>
<proteinExistence type="predicted"/>
<dbReference type="SUPFAM" id="SSF46934">
    <property type="entry name" value="UBA-like"/>
    <property type="match status" value="1"/>
</dbReference>
<dbReference type="InterPro" id="IPR032350">
    <property type="entry name" value="Nbr1_FW"/>
</dbReference>
<dbReference type="OrthoDB" id="661148at2759"/>
<dbReference type="Gene3D" id="2.60.40.10">
    <property type="entry name" value="Immunoglobulins"/>
    <property type="match status" value="1"/>
</dbReference>
<gene>
    <name evidence="3" type="ORF">HOLleu_36532</name>
</gene>
<dbReference type="Pfam" id="PF14555">
    <property type="entry name" value="UBA_4"/>
    <property type="match status" value="1"/>
</dbReference>